<evidence type="ECO:0000256" key="1">
    <source>
        <dbReference type="ARBA" id="ARBA00004240"/>
    </source>
</evidence>
<evidence type="ECO:0000256" key="2">
    <source>
        <dbReference type="ARBA" id="ARBA00004323"/>
    </source>
</evidence>
<dbReference type="AlphaFoldDB" id="A0AAV4HMJ4"/>
<dbReference type="PANTHER" id="PTHR11214:SF219">
    <property type="entry name" value="UDP-GALNAC:BETA-1,3-N-ACETYLGALACTOSAMINYLTRANSFERASE 2"/>
    <property type="match status" value="1"/>
</dbReference>
<evidence type="ECO:0000256" key="15">
    <source>
        <dbReference type="RuleBase" id="RU363063"/>
    </source>
</evidence>
<keyword evidence="10" id="KW-1133">Transmembrane helix</keyword>
<evidence type="ECO:0000256" key="12">
    <source>
        <dbReference type="ARBA" id="ARBA00023136"/>
    </source>
</evidence>
<sequence length="175" mass="20404">MSSELDLNWTKDMATTRSALQEEAQRYGDIMFLELQDVYRNLPLKQDTVPSYVMKTDDDCFINLPEIMRFLQELPKDVFMWWGNFRQYWAVERHGKWREESYSSSVYPRFACGSGSILSGPLSSWLAHNTHSLRMFQPVLQRSWIYGVHSNVYSCLFTWGSCVVLLNFMSALDGG</sequence>
<keyword evidence="5 15" id="KW-0328">Glycosyltransferase</keyword>
<gene>
    <name evidence="16" type="ORF">ElyMa_004508000</name>
</gene>
<dbReference type="GO" id="GO:0006493">
    <property type="term" value="P:protein O-linked glycosylation"/>
    <property type="evidence" value="ECO:0007669"/>
    <property type="project" value="TreeGrafter"/>
</dbReference>
<keyword evidence="7" id="KW-0812">Transmembrane</keyword>
<protein>
    <recommendedName>
        <fullName evidence="15">Hexosyltransferase</fullName>
        <ecNumber evidence="15">2.4.1.-</ecNumber>
    </recommendedName>
</protein>
<dbReference type="InterPro" id="IPR002659">
    <property type="entry name" value="Glyco_trans_31"/>
</dbReference>
<keyword evidence="13" id="KW-0325">Glycoprotein</keyword>
<keyword evidence="6" id="KW-0808">Transferase</keyword>
<organism evidence="16 17">
    <name type="scientific">Elysia marginata</name>
    <dbReference type="NCBI Taxonomy" id="1093978"/>
    <lineage>
        <taxon>Eukaryota</taxon>
        <taxon>Metazoa</taxon>
        <taxon>Spiralia</taxon>
        <taxon>Lophotrochozoa</taxon>
        <taxon>Mollusca</taxon>
        <taxon>Gastropoda</taxon>
        <taxon>Heterobranchia</taxon>
        <taxon>Euthyneura</taxon>
        <taxon>Panpulmonata</taxon>
        <taxon>Sacoglossa</taxon>
        <taxon>Placobranchoidea</taxon>
        <taxon>Plakobranchidae</taxon>
        <taxon>Elysia</taxon>
    </lineage>
</organism>
<dbReference type="Gene3D" id="3.90.550.50">
    <property type="match status" value="1"/>
</dbReference>
<dbReference type="PANTHER" id="PTHR11214">
    <property type="entry name" value="BETA-1,3-N-ACETYLGLUCOSAMINYLTRANSFERASE"/>
    <property type="match status" value="1"/>
</dbReference>
<comment type="pathway">
    <text evidence="3">Protein modification; protein glycosylation.</text>
</comment>
<keyword evidence="12" id="KW-0472">Membrane</keyword>
<comment type="caution">
    <text evidence="16">The sequence shown here is derived from an EMBL/GenBank/DDBJ whole genome shotgun (WGS) entry which is preliminary data.</text>
</comment>
<dbReference type="Pfam" id="PF01762">
    <property type="entry name" value="Galactosyl_T"/>
    <property type="match status" value="1"/>
</dbReference>
<comment type="catalytic activity">
    <reaction evidence="14">
        <text>3-O-(N-acetyl-beta-D-glucosaminyl-(1-&gt;4)-alpha-D-mannosyl)-L-threonyl-[protein] + UDP-N-acetyl-alpha-D-galactosamine = 3-O-[beta-D-GalNAc-(1-&gt;3)-beta-D-GlcNAc-(1-&gt;4)-alpha-D-Man]-L-Thr-[protein] + UDP + H(+)</text>
        <dbReference type="Rhea" id="RHEA:37667"/>
        <dbReference type="Rhea" id="RHEA-COMP:13308"/>
        <dbReference type="Rhea" id="RHEA-COMP:13618"/>
        <dbReference type="ChEBI" id="CHEBI:15378"/>
        <dbReference type="ChEBI" id="CHEBI:58223"/>
        <dbReference type="ChEBI" id="CHEBI:67138"/>
        <dbReference type="ChEBI" id="CHEBI:136709"/>
        <dbReference type="ChEBI" id="CHEBI:137540"/>
        <dbReference type="EC" id="2.4.1.313"/>
    </reaction>
</comment>
<proteinExistence type="inferred from homology"/>
<keyword evidence="11 15" id="KW-0333">Golgi apparatus</keyword>
<evidence type="ECO:0000256" key="14">
    <source>
        <dbReference type="ARBA" id="ARBA00047667"/>
    </source>
</evidence>
<comment type="subcellular location">
    <subcellularLocation>
        <location evidence="1">Endoplasmic reticulum</location>
    </subcellularLocation>
    <subcellularLocation>
        <location evidence="2 15">Golgi apparatus membrane</location>
        <topology evidence="2 15">Single-pass type II membrane protein</topology>
    </subcellularLocation>
</comment>
<dbReference type="GO" id="GO:0005783">
    <property type="term" value="C:endoplasmic reticulum"/>
    <property type="evidence" value="ECO:0007669"/>
    <property type="project" value="UniProtKB-SubCell"/>
</dbReference>
<evidence type="ECO:0000256" key="9">
    <source>
        <dbReference type="ARBA" id="ARBA00022968"/>
    </source>
</evidence>
<evidence type="ECO:0000313" key="17">
    <source>
        <dbReference type="Proteomes" id="UP000762676"/>
    </source>
</evidence>
<evidence type="ECO:0000256" key="8">
    <source>
        <dbReference type="ARBA" id="ARBA00022824"/>
    </source>
</evidence>
<keyword evidence="8" id="KW-0256">Endoplasmic reticulum</keyword>
<evidence type="ECO:0000256" key="6">
    <source>
        <dbReference type="ARBA" id="ARBA00022679"/>
    </source>
</evidence>
<dbReference type="EMBL" id="BMAT01009103">
    <property type="protein sequence ID" value="GFR98665.1"/>
    <property type="molecule type" value="Genomic_DNA"/>
</dbReference>
<dbReference type="GO" id="GO:0008194">
    <property type="term" value="F:UDP-glycosyltransferase activity"/>
    <property type="evidence" value="ECO:0007669"/>
    <property type="project" value="TreeGrafter"/>
</dbReference>
<evidence type="ECO:0000256" key="13">
    <source>
        <dbReference type="ARBA" id="ARBA00023180"/>
    </source>
</evidence>
<evidence type="ECO:0000256" key="4">
    <source>
        <dbReference type="ARBA" id="ARBA00008661"/>
    </source>
</evidence>
<accession>A0AAV4HMJ4</accession>
<evidence type="ECO:0000256" key="7">
    <source>
        <dbReference type="ARBA" id="ARBA00022692"/>
    </source>
</evidence>
<comment type="similarity">
    <text evidence="4 15">Belongs to the glycosyltransferase 31 family.</text>
</comment>
<reference evidence="16 17" key="1">
    <citation type="journal article" date="2021" name="Elife">
        <title>Chloroplast acquisition without the gene transfer in kleptoplastic sea slugs, Plakobranchus ocellatus.</title>
        <authorList>
            <person name="Maeda T."/>
            <person name="Takahashi S."/>
            <person name="Yoshida T."/>
            <person name="Shimamura S."/>
            <person name="Takaki Y."/>
            <person name="Nagai Y."/>
            <person name="Toyoda A."/>
            <person name="Suzuki Y."/>
            <person name="Arimoto A."/>
            <person name="Ishii H."/>
            <person name="Satoh N."/>
            <person name="Nishiyama T."/>
            <person name="Hasebe M."/>
            <person name="Maruyama T."/>
            <person name="Minagawa J."/>
            <person name="Obokata J."/>
            <person name="Shigenobu S."/>
        </authorList>
    </citation>
    <scope>NUCLEOTIDE SEQUENCE [LARGE SCALE GENOMIC DNA]</scope>
</reference>
<keyword evidence="17" id="KW-1185">Reference proteome</keyword>
<evidence type="ECO:0000256" key="11">
    <source>
        <dbReference type="ARBA" id="ARBA00023034"/>
    </source>
</evidence>
<dbReference type="EC" id="2.4.1.-" evidence="15"/>
<evidence type="ECO:0000256" key="5">
    <source>
        <dbReference type="ARBA" id="ARBA00022676"/>
    </source>
</evidence>
<evidence type="ECO:0000256" key="10">
    <source>
        <dbReference type="ARBA" id="ARBA00022989"/>
    </source>
</evidence>
<dbReference type="Proteomes" id="UP000762676">
    <property type="component" value="Unassembled WGS sequence"/>
</dbReference>
<evidence type="ECO:0000313" key="16">
    <source>
        <dbReference type="EMBL" id="GFR98665.1"/>
    </source>
</evidence>
<keyword evidence="9" id="KW-0735">Signal-anchor</keyword>
<evidence type="ECO:0000256" key="3">
    <source>
        <dbReference type="ARBA" id="ARBA00004922"/>
    </source>
</evidence>
<dbReference type="GO" id="GO:0016758">
    <property type="term" value="F:hexosyltransferase activity"/>
    <property type="evidence" value="ECO:0007669"/>
    <property type="project" value="InterPro"/>
</dbReference>
<dbReference type="GO" id="GO:0000139">
    <property type="term" value="C:Golgi membrane"/>
    <property type="evidence" value="ECO:0007669"/>
    <property type="project" value="UniProtKB-SubCell"/>
</dbReference>
<name>A0AAV4HMJ4_9GAST</name>